<dbReference type="Gene3D" id="3.20.20.140">
    <property type="entry name" value="Metal-dependent hydrolases"/>
    <property type="match status" value="1"/>
</dbReference>
<sequence>MAERGGLPGLARPSVARRGRRRAERAPGRRRGGGRADLRHRPRGASELSAGVDSGARHVIDGAAPLLTPDSFPARRPGLLAGGLTAVAPTVASIETYSEAKQNLSGWHHLASDPINNIEICRTSGDLETARAGGKLGIILHLQGCDPIEGSIERLREFAAAGVRIMQPTYNAANALGTGSLSEETSGLTRFGRTAVHAMGECGVIPDVSHASNRTALDVLDSASGAVIASHSNAVGVYGHPRNLSDDVIRGIAAHGGTVGVCAFPGFLADSGHVPTVDDLIDHALYVAELVGEQHVALGLDYADEDEDDYKYFGYDPRYYPPLPWSWPTGISSHGELPLFAERVLARGLGQTFLEGILGGNYARVLGAVA</sequence>
<dbReference type="InterPro" id="IPR008257">
    <property type="entry name" value="Pept_M19"/>
</dbReference>
<dbReference type="EMBL" id="SPQB01000039">
    <property type="protein sequence ID" value="TFU31990.1"/>
    <property type="molecule type" value="Genomic_DNA"/>
</dbReference>
<evidence type="ECO:0000256" key="1">
    <source>
        <dbReference type="SAM" id="MobiDB-lite"/>
    </source>
</evidence>
<dbReference type="SUPFAM" id="SSF51556">
    <property type="entry name" value="Metallo-dependent hydrolases"/>
    <property type="match status" value="1"/>
</dbReference>
<evidence type="ECO:0000313" key="2">
    <source>
        <dbReference type="EMBL" id="TFU31990.1"/>
    </source>
</evidence>
<feature type="compositionally biased region" description="Basic residues" evidence="1">
    <location>
        <begin position="15"/>
        <end position="33"/>
    </location>
</feature>
<feature type="region of interest" description="Disordered" evidence="1">
    <location>
        <begin position="1"/>
        <end position="51"/>
    </location>
</feature>
<dbReference type="PANTHER" id="PTHR10443">
    <property type="entry name" value="MICROSOMAL DIPEPTIDASE"/>
    <property type="match status" value="1"/>
</dbReference>
<gene>
    <name evidence="2" type="ORF">E4U02_12745</name>
</gene>
<reference evidence="2 3" key="1">
    <citation type="submission" date="2019-03" db="EMBL/GenBank/DDBJ databases">
        <title>Diversity of the mouse oral microbiome.</title>
        <authorList>
            <person name="Joseph S."/>
            <person name="Aduse-Opoku J."/>
            <person name="Curtis M."/>
            <person name="Wade W."/>
            <person name="Hashim A."/>
        </authorList>
    </citation>
    <scope>NUCLEOTIDE SEQUENCE [LARGE SCALE GENOMIC DNA]</scope>
    <source>
        <strain evidence="2 3">P1012</strain>
    </source>
</reference>
<dbReference type="Proteomes" id="UP000298358">
    <property type="component" value="Unassembled WGS sequence"/>
</dbReference>
<dbReference type="GO" id="GO:0070573">
    <property type="term" value="F:metallodipeptidase activity"/>
    <property type="evidence" value="ECO:0007669"/>
    <property type="project" value="InterPro"/>
</dbReference>
<dbReference type="AlphaFoldDB" id="A0A4Y9FU03"/>
<dbReference type="OrthoDB" id="9804920at2"/>
<accession>A0A4Y9FU03</accession>
<comment type="caution">
    <text evidence="2">The sequence shown here is derived from an EMBL/GenBank/DDBJ whole genome shotgun (WGS) entry which is preliminary data.</text>
</comment>
<keyword evidence="3" id="KW-1185">Reference proteome</keyword>
<dbReference type="InterPro" id="IPR032466">
    <property type="entry name" value="Metal_Hydrolase"/>
</dbReference>
<dbReference type="PANTHER" id="PTHR10443:SF12">
    <property type="entry name" value="DIPEPTIDASE"/>
    <property type="match status" value="1"/>
</dbReference>
<dbReference type="Pfam" id="PF01244">
    <property type="entry name" value="Peptidase_M19"/>
    <property type="match status" value="1"/>
</dbReference>
<organism evidence="2 3">
    <name type="scientific">Microbacterium paludicola</name>
    <dbReference type="NCBI Taxonomy" id="300019"/>
    <lineage>
        <taxon>Bacteria</taxon>
        <taxon>Bacillati</taxon>
        <taxon>Actinomycetota</taxon>
        <taxon>Actinomycetes</taxon>
        <taxon>Micrococcales</taxon>
        <taxon>Microbacteriaceae</taxon>
        <taxon>Microbacterium</taxon>
    </lineage>
</organism>
<name>A0A4Y9FU03_9MICO</name>
<evidence type="ECO:0000313" key="3">
    <source>
        <dbReference type="Proteomes" id="UP000298358"/>
    </source>
</evidence>
<dbReference type="PROSITE" id="PS51365">
    <property type="entry name" value="RENAL_DIPEPTIDASE_2"/>
    <property type="match status" value="1"/>
</dbReference>
<protein>
    <submittedName>
        <fullName evidence="2">Membrane dipeptidase</fullName>
    </submittedName>
</protein>
<proteinExistence type="predicted"/>
<dbReference type="GO" id="GO:0006508">
    <property type="term" value="P:proteolysis"/>
    <property type="evidence" value="ECO:0007669"/>
    <property type="project" value="InterPro"/>
</dbReference>